<feature type="compositionally biased region" description="Basic and acidic residues" evidence="5">
    <location>
        <begin position="1"/>
        <end position="16"/>
    </location>
</feature>
<keyword evidence="4 6" id="KW-0472">Membrane</keyword>
<feature type="transmembrane region" description="Helical" evidence="6">
    <location>
        <begin position="483"/>
        <end position="507"/>
    </location>
</feature>
<feature type="transmembrane region" description="Helical" evidence="6">
    <location>
        <begin position="418"/>
        <end position="442"/>
    </location>
</feature>
<evidence type="ECO:0000256" key="1">
    <source>
        <dbReference type="ARBA" id="ARBA00004141"/>
    </source>
</evidence>
<feature type="domain" description="Major facilitator superfamily (MFS) profile" evidence="7">
    <location>
        <begin position="56"/>
        <end position="512"/>
    </location>
</feature>
<reference evidence="8 9" key="1">
    <citation type="submission" date="2023-08" db="EMBL/GenBank/DDBJ databases">
        <title>Black Yeasts Isolated from many extreme environments.</title>
        <authorList>
            <person name="Coleine C."/>
            <person name="Stajich J.E."/>
            <person name="Selbmann L."/>
        </authorList>
    </citation>
    <scope>NUCLEOTIDE SEQUENCE [LARGE SCALE GENOMIC DNA]</scope>
    <source>
        <strain evidence="8 9">CCFEE 5885</strain>
    </source>
</reference>
<feature type="transmembrane region" description="Helical" evidence="6">
    <location>
        <begin position="184"/>
        <end position="201"/>
    </location>
</feature>
<protein>
    <recommendedName>
        <fullName evidence="7">Major facilitator superfamily (MFS) profile domain-containing protein</fullName>
    </recommendedName>
</protein>
<feature type="transmembrane region" description="Helical" evidence="6">
    <location>
        <begin position="150"/>
        <end position="172"/>
    </location>
</feature>
<evidence type="ECO:0000313" key="9">
    <source>
        <dbReference type="Proteomes" id="UP001345013"/>
    </source>
</evidence>
<feature type="transmembrane region" description="Helical" evidence="6">
    <location>
        <begin position="311"/>
        <end position="332"/>
    </location>
</feature>
<dbReference type="InterPro" id="IPR011701">
    <property type="entry name" value="MFS"/>
</dbReference>
<feature type="transmembrane region" description="Helical" evidence="6">
    <location>
        <begin position="59"/>
        <end position="83"/>
    </location>
</feature>
<dbReference type="InterPro" id="IPR036259">
    <property type="entry name" value="MFS_trans_sf"/>
</dbReference>
<dbReference type="PANTHER" id="PTHR23502">
    <property type="entry name" value="MAJOR FACILITATOR SUPERFAMILY"/>
    <property type="match status" value="1"/>
</dbReference>
<feature type="transmembrane region" description="Helical" evidence="6">
    <location>
        <begin position="213"/>
        <end position="233"/>
    </location>
</feature>
<dbReference type="PROSITE" id="PS50850">
    <property type="entry name" value="MFS"/>
    <property type="match status" value="1"/>
</dbReference>
<comment type="caution">
    <text evidence="8">The sequence shown here is derived from an EMBL/GenBank/DDBJ whole genome shotgun (WGS) entry which is preliminary data.</text>
</comment>
<dbReference type="SUPFAM" id="SSF103473">
    <property type="entry name" value="MFS general substrate transporter"/>
    <property type="match status" value="1"/>
</dbReference>
<dbReference type="Gene3D" id="1.20.1250.20">
    <property type="entry name" value="MFS general substrate transporter like domains"/>
    <property type="match status" value="1"/>
</dbReference>
<keyword evidence="3 6" id="KW-1133">Transmembrane helix</keyword>
<feature type="transmembrane region" description="Helical" evidence="6">
    <location>
        <begin position="126"/>
        <end position="144"/>
    </location>
</feature>
<evidence type="ECO:0000313" key="8">
    <source>
        <dbReference type="EMBL" id="KAK5102563.1"/>
    </source>
</evidence>
<feature type="transmembrane region" description="Helical" evidence="6">
    <location>
        <begin position="95"/>
        <end position="114"/>
    </location>
</feature>
<evidence type="ECO:0000256" key="5">
    <source>
        <dbReference type="SAM" id="MobiDB-lite"/>
    </source>
</evidence>
<evidence type="ECO:0000259" key="7">
    <source>
        <dbReference type="PROSITE" id="PS50850"/>
    </source>
</evidence>
<keyword evidence="2 6" id="KW-0812">Transmembrane</keyword>
<gene>
    <name evidence="8" type="ORF">LTR24_000122</name>
</gene>
<feature type="transmembrane region" description="Helical" evidence="6">
    <location>
        <begin position="391"/>
        <end position="412"/>
    </location>
</feature>
<dbReference type="InterPro" id="IPR020846">
    <property type="entry name" value="MFS_dom"/>
</dbReference>
<dbReference type="Proteomes" id="UP001345013">
    <property type="component" value="Unassembled WGS sequence"/>
</dbReference>
<dbReference type="Pfam" id="PF07690">
    <property type="entry name" value="MFS_1"/>
    <property type="match status" value="1"/>
</dbReference>
<proteinExistence type="predicted"/>
<dbReference type="PANTHER" id="PTHR23502:SF160">
    <property type="entry name" value="MAJOR FACILITATOR SUPERFAMILY (MFS) PROFILE DOMAIN-CONTAINING PROTEIN-RELATED"/>
    <property type="match status" value="1"/>
</dbReference>
<feature type="transmembrane region" description="Helical" evidence="6">
    <location>
        <begin position="352"/>
        <end position="370"/>
    </location>
</feature>
<feature type="transmembrane region" description="Helical" evidence="6">
    <location>
        <begin position="454"/>
        <end position="477"/>
    </location>
</feature>
<name>A0ABR0KPT6_9EURO</name>
<keyword evidence="9" id="KW-1185">Reference proteome</keyword>
<sequence>MVAARHDTHSHAHEEDVPGTVNLQAREGEETHYGQALYPVPSSDPNDPLQWPAWKKNTILAICAVYSFLGNSALLGPSVYIGIYVEEFGVAPNKAAGLINYPNLAFGFGSFILVPAYQKFGRRPVMLFSLVAYAAGLIGCSQATTYNGLMGARVIHGFGSGICEALPVQLVNDTFFLYERGKKLGWYTAALCLGATGPMWAGFMLSGGYSWRLFFYVEFAFAMALLIAAFFFVEESSFKRTYPTSFTTVIANDEKASAMQAEVQSQSSPPPSIPPRKTWAQQLKVWNGIDHDAPFFATMVRCWTYLSIPSMFWVITTYGLFIGLCALTFNFIFPIKVVAPPYGWSATNSGLIAIGTILGYLLALPFLPASDRLAARLTKRNNGIREAEMRLGVLYPALIVAPAGLILFGMTAEKDLHWIGYFFGVGMVQWAAYFYFTVTLAYAVDSYTANLSEFLIIANIGKQAVSFGLGLEVLNWILQSGYAKIICGAFTVTLFLNCIMVIPFMLFGKRIRVFTAGTWLARMHARSAVKGQTH</sequence>
<evidence type="ECO:0000256" key="4">
    <source>
        <dbReference type="ARBA" id="ARBA00023136"/>
    </source>
</evidence>
<comment type="subcellular location">
    <subcellularLocation>
        <location evidence="1">Membrane</location>
        <topology evidence="1">Multi-pass membrane protein</topology>
    </subcellularLocation>
</comment>
<organism evidence="8 9">
    <name type="scientific">Lithohypha guttulata</name>
    <dbReference type="NCBI Taxonomy" id="1690604"/>
    <lineage>
        <taxon>Eukaryota</taxon>
        <taxon>Fungi</taxon>
        <taxon>Dikarya</taxon>
        <taxon>Ascomycota</taxon>
        <taxon>Pezizomycotina</taxon>
        <taxon>Eurotiomycetes</taxon>
        <taxon>Chaetothyriomycetidae</taxon>
        <taxon>Chaetothyriales</taxon>
        <taxon>Trichomeriaceae</taxon>
        <taxon>Lithohypha</taxon>
    </lineage>
</organism>
<evidence type="ECO:0000256" key="2">
    <source>
        <dbReference type="ARBA" id="ARBA00022692"/>
    </source>
</evidence>
<evidence type="ECO:0000256" key="6">
    <source>
        <dbReference type="SAM" id="Phobius"/>
    </source>
</evidence>
<accession>A0ABR0KPT6</accession>
<dbReference type="EMBL" id="JAVRRG010000001">
    <property type="protein sequence ID" value="KAK5102563.1"/>
    <property type="molecule type" value="Genomic_DNA"/>
</dbReference>
<evidence type="ECO:0000256" key="3">
    <source>
        <dbReference type="ARBA" id="ARBA00022989"/>
    </source>
</evidence>
<feature type="region of interest" description="Disordered" evidence="5">
    <location>
        <begin position="1"/>
        <end position="20"/>
    </location>
</feature>